<dbReference type="PROSITE" id="PS01124">
    <property type="entry name" value="HTH_ARAC_FAMILY_2"/>
    <property type="match status" value="1"/>
</dbReference>
<dbReference type="EMBL" id="CP155618">
    <property type="protein sequence ID" value="XBL13878.1"/>
    <property type="molecule type" value="Genomic_DNA"/>
</dbReference>
<sequence>MSTNQYHFQFLVTNVQALYKEEHPDFTKTDFRHHFKSEMADAREHLKPLRDALAELTPGYNSNVFIDLIKKINGFDNTLISYLYKIKPSKLGFVPPFIIRLNKVLENNYSLEEFDVTKLSKHLNLCLMQTNRKIKKHLGVSAGNCLRYYRLFKALELLIVSDSSVKEITFFVGFRNPSNFTQTFKRVFGETPTEIRRCLFDKC</sequence>
<organism evidence="5 6">
    <name type="scientific">Mariniflexile litorale</name>
    <dbReference type="NCBI Taxonomy" id="3045158"/>
    <lineage>
        <taxon>Bacteria</taxon>
        <taxon>Pseudomonadati</taxon>
        <taxon>Bacteroidota</taxon>
        <taxon>Flavobacteriia</taxon>
        <taxon>Flavobacteriales</taxon>
        <taxon>Flavobacteriaceae</taxon>
        <taxon>Mariniflexile</taxon>
    </lineage>
</organism>
<dbReference type="Gene3D" id="1.10.10.60">
    <property type="entry name" value="Homeodomain-like"/>
    <property type="match status" value="1"/>
</dbReference>
<evidence type="ECO:0000256" key="3">
    <source>
        <dbReference type="ARBA" id="ARBA00023163"/>
    </source>
</evidence>
<keyword evidence="6" id="KW-1185">Reference proteome</keyword>
<keyword evidence="1" id="KW-0805">Transcription regulation</keyword>
<accession>A0AAU7EFH6</accession>
<dbReference type="InterPro" id="IPR018060">
    <property type="entry name" value="HTH_AraC"/>
</dbReference>
<dbReference type="PANTHER" id="PTHR43280">
    <property type="entry name" value="ARAC-FAMILY TRANSCRIPTIONAL REGULATOR"/>
    <property type="match status" value="1"/>
</dbReference>
<evidence type="ECO:0000313" key="6">
    <source>
        <dbReference type="Proteomes" id="UP001224325"/>
    </source>
</evidence>
<dbReference type="InterPro" id="IPR020449">
    <property type="entry name" value="Tscrpt_reg_AraC-type_HTH"/>
</dbReference>
<dbReference type="AlphaFoldDB" id="A0AAU7EFH6"/>
<keyword evidence="3" id="KW-0804">Transcription</keyword>
<gene>
    <name evidence="5" type="ORF">QLS71_016335</name>
</gene>
<evidence type="ECO:0000256" key="2">
    <source>
        <dbReference type="ARBA" id="ARBA00023125"/>
    </source>
</evidence>
<evidence type="ECO:0000256" key="1">
    <source>
        <dbReference type="ARBA" id="ARBA00023015"/>
    </source>
</evidence>
<dbReference type="Proteomes" id="UP001224325">
    <property type="component" value="Chromosome"/>
</dbReference>
<dbReference type="Pfam" id="PF12833">
    <property type="entry name" value="HTH_18"/>
    <property type="match status" value="1"/>
</dbReference>
<dbReference type="GO" id="GO:0003700">
    <property type="term" value="F:DNA-binding transcription factor activity"/>
    <property type="evidence" value="ECO:0007669"/>
    <property type="project" value="InterPro"/>
</dbReference>
<evidence type="ECO:0000259" key="4">
    <source>
        <dbReference type="PROSITE" id="PS01124"/>
    </source>
</evidence>
<dbReference type="SMART" id="SM00342">
    <property type="entry name" value="HTH_ARAC"/>
    <property type="match status" value="1"/>
</dbReference>
<dbReference type="SUPFAM" id="SSF46689">
    <property type="entry name" value="Homeodomain-like"/>
    <property type="match status" value="1"/>
</dbReference>
<dbReference type="InterPro" id="IPR009057">
    <property type="entry name" value="Homeodomain-like_sf"/>
</dbReference>
<dbReference type="PANTHER" id="PTHR43280:SF2">
    <property type="entry name" value="HTH-TYPE TRANSCRIPTIONAL REGULATOR EXSA"/>
    <property type="match status" value="1"/>
</dbReference>
<proteinExistence type="predicted"/>
<feature type="domain" description="HTH araC/xylS-type" evidence="4">
    <location>
        <begin position="99"/>
        <end position="198"/>
    </location>
</feature>
<keyword evidence="2" id="KW-0238">DNA-binding</keyword>
<dbReference type="KEGG" id="mlil:QLS71_016335"/>
<reference evidence="5" key="1">
    <citation type="submission" date="2024-04" db="EMBL/GenBank/DDBJ databases">
        <title>Mariniflexile litorale, isolated from the shallow sediments of the Sea of Japan.</title>
        <authorList>
            <person name="Romanenko L."/>
            <person name="Isaeva M."/>
        </authorList>
    </citation>
    <scope>NUCLEOTIDE SEQUENCE [LARGE SCALE GENOMIC DNA]</scope>
    <source>
        <strain evidence="5">KMM 9835</strain>
    </source>
</reference>
<protein>
    <submittedName>
        <fullName evidence="5">Helix-turn-helix transcriptional regulator</fullName>
    </submittedName>
</protein>
<dbReference type="PRINTS" id="PR00032">
    <property type="entry name" value="HTHARAC"/>
</dbReference>
<dbReference type="GO" id="GO:0043565">
    <property type="term" value="F:sequence-specific DNA binding"/>
    <property type="evidence" value="ECO:0007669"/>
    <property type="project" value="InterPro"/>
</dbReference>
<evidence type="ECO:0000313" key="5">
    <source>
        <dbReference type="EMBL" id="XBL13878.1"/>
    </source>
</evidence>
<dbReference type="RefSeq" id="WP_308992724.1">
    <property type="nucleotide sequence ID" value="NZ_CP155618.1"/>
</dbReference>
<name>A0AAU7EFH6_9FLAO</name>